<dbReference type="InterPro" id="IPR036291">
    <property type="entry name" value="NAD(P)-bd_dom_sf"/>
</dbReference>
<dbReference type="PANTHER" id="PTHR43477">
    <property type="entry name" value="DIHYDROANTICAPSIN 7-DEHYDROGENASE"/>
    <property type="match status" value="1"/>
</dbReference>
<comment type="similarity">
    <text evidence="1">Belongs to the short-chain dehydrogenases/reductases (SDR) family.</text>
</comment>
<proteinExistence type="inferred from homology"/>
<reference evidence="4 5" key="1">
    <citation type="submission" date="2024-09" db="EMBL/GenBank/DDBJ databases">
        <title>Novel species of the genus Pelomonas and Roseateles isolated from streams.</title>
        <authorList>
            <person name="Lu H."/>
        </authorList>
    </citation>
    <scope>NUCLEOTIDE SEQUENCE [LARGE SCALE GENOMIC DNA]</scope>
    <source>
        <strain evidence="4 5">BYS96W</strain>
    </source>
</reference>
<accession>A0ABW7G9Q7</accession>
<dbReference type="PANTHER" id="PTHR43477:SF4">
    <property type="entry name" value="DEHYDROGENASE_REDUCTASE SDR FAMILY MEMBER 6"/>
    <property type="match status" value="1"/>
</dbReference>
<keyword evidence="2" id="KW-0560">Oxidoreductase</keyword>
<organism evidence="4 5">
    <name type="scientific">Pelomonas nitida</name>
    <dbReference type="NCBI Taxonomy" id="3299027"/>
    <lineage>
        <taxon>Bacteria</taxon>
        <taxon>Pseudomonadati</taxon>
        <taxon>Pseudomonadota</taxon>
        <taxon>Betaproteobacteria</taxon>
        <taxon>Burkholderiales</taxon>
        <taxon>Sphaerotilaceae</taxon>
        <taxon>Roseateles</taxon>
    </lineage>
</organism>
<dbReference type="InterPro" id="IPR051122">
    <property type="entry name" value="SDR_DHRS6-like"/>
</dbReference>
<sequence>MTTLTSVAPASLAGKTVLITAAAQGIGRASALACLAAGADVVATDIQTSGLESLMDEAPPSTRLRTARLDVRDTDAINALAAALPPLHGLFNCAGFVHHGSVLDCDEAAWDFSMDLNVKSMLRTLRAFLPGMLAESQRTGAGASVLNMASMASSVKGFPLRFAYGATKAAVIGLTKSIAADYVRQGLRCNALCPGTVDTPSLRGRIAAAPDPAQAEKDFIARQPMGRLATVADIAPLVVFLLSDASRFITGQAVSVDGGVTI</sequence>
<protein>
    <submittedName>
        <fullName evidence="4">SDR family oxidoreductase</fullName>
    </submittedName>
</protein>
<evidence type="ECO:0000313" key="5">
    <source>
        <dbReference type="Proteomes" id="UP001606305"/>
    </source>
</evidence>
<evidence type="ECO:0000256" key="3">
    <source>
        <dbReference type="ARBA" id="ARBA00023027"/>
    </source>
</evidence>
<dbReference type="EMBL" id="JBIGIA010000014">
    <property type="protein sequence ID" value="MFG6458684.1"/>
    <property type="molecule type" value="Genomic_DNA"/>
</dbReference>
<dbReference type="Pfam" id="PF13561">
    <property type="entry name" value="adh_short_C2"/>
    <property type="match status" value="1"/>
</dbReference>
<keyword evidence="3" id="KW-0520">NAD</keyword>
<dbReference type="Gene3D" id="3.40.50.720">
    <property type="entry name" value="NAD(P)-binding Rossmann-like Domain"/>
    <property type="match status" value="1"/>
</dbReference>
<evidence type="ECO:0000256" key="2">
    <source>
        <dbReference type="ARBA" id="ARBA00023002"/>
    </source>
</evidence>
<name>A0ABW7G9Q7_9BURK</name>
<evidence type="ECO:0000313" key="4">
    <source>
        <dbReference type="EMBL" id="MFG6458684.1"/>
    </source>
</evidence>
<keyword evidence="5" id="KW-1185">Reference proteome</keyword>
<dbReference type="InterPro" id="IPR002347">
    <property type="entry name" value="SDR_fam"/>
</dbReference>
<dbReference type="SUPFAM" id="SSF51735">
    <property type="entry name" value="NAD(P)-binding Rossmann-fold domains"/>
    <property type="match status" value="1"/>
</dbReference>
<dbReference type="RefSeq" id="WP_394489904.1">
    <property type="nucleotide sequence ID" value="NZ_JBIGIA010000014.1"/>
</dbReference>
<dbReference type="PRINTS" id="PR00081">
    <property type="entry name" value="GDHRDH"/>
</dbReference>
<comment type="caution">
    <text evidence="4">The sequence shown here is derived from an EMBL/GenBank/DDBJ whole genome shotgun (WGS) entry which is preliminary data.</text>
</comment>
<dbReference type="Proteomes" id="UP001606305">
    <property type="component" value="Unassembled WGS sequence"/>
</dbReference>
<evidence type="ECO:0000256" key="1">
    <source>
        <dbReference type="ARBA" id="ARBA00006484"/>
    </source>
</evidence>
<gene>
    <name evidence="4" type="ORF">ACG00X_17725</name>
</gene>